<keyword evidence="2" id="KW-0227">DNA damage</keyword>
<dbReference type="CDD" id="cd00056">
    <property type="entry name" value="ENDO3c"/>
    <property type="match status" value="1"/>
</dbReference>
<dbReference type="InterPro" id="IPR004036">
    <property type="entry name" value="Endonuclease-III-like_CS2"/>
</dbReference>
<proteinExistence type="inferred from homology"/>
<keyword evidence="3" id="KW-0378">Hydrolase</keyword>
<dbReference type="GO" id="GO:0003906">
    <property type="term" value="F:DNA-(apurinic or apyrimidinic site) endonuclease activity"/>
    <property type="evidence" value="ECO:0007669"/>
    <property type="project" value="TreeGrafter"/>
</dbReference>
<dbReference type="Gene3D" id="1.10.1670.10">
    <property type="entry name" value="Helix-hairpin-Helix base-excision DNA repair enzymes (C-terminal)"/>
    <property type="match status" value="1"/>
</dbReference>
<dbReference type="GO" id="GO:0006289">
    <property type="term" value="P:nucleotide-excision repair"/>
    <property type="evidence" value="ECO:0007669"/>
    <property type="project" value="TreeGrafter"/>
</dbReference>
<dbReference type="FunFam" id="1.10.340.30:FF:000001">
    <property type="entry name" value="Endonuclease III"/>
    <property type="match status" value="1"/>
</dbReference>
<dbReference type="InterPro" id="IPR023170">
    <property type="entry name" value="HhH_base_excis_C"/>
</dbReference>
<gene>
    <name evidence="8" type="ORF">A2129_00975</name>
</gene>
<reference evidence="8 9" key="1">
    <citation type="journal article" date="2016" name="Nat. Commun.">
        <title>Thousands of microbial genomes shed light on interconnected biogeochemical processes in an aquifer system.</title>
        <authorList>
            <person name="Anantharaman K."/>
            <person name="Brown C.T."/>
            <person name="Hug L.A."/>
            <person name="Sharon I."/>
            <person name="Castelle C.J."/>
            <person name="Probst A.J."/>
            <person name="Thomas B.C."/>
            <person name="Singh A."/>
            <person name="Wilkins M.J."/>
            <person name="Karaoz U."/>
            <person name="Brodie E.L."/>
            <person name="Williams K.H."/>
            <person name="Hubbard S.S."/>
            <person name="Banfield J.F."/>
        </authorList>
    </citation>
    <scope>NUCLEOTIDE SEQUENCE [LARGE SCALE GENOMIC DNA]</scope>
</reference>
<dbReference type="InterPro" id="IPR011257">
    <property type="entry name" value="DNA_glycosylase"/>
</dbReference>
<keyword evidence="5" id="KW-0456">Lyase</keyword>
<dbReference type="PANTHER" id="PTHR43286">
    <property type="entry name" value="ENDONUCLEASE III-LIKE PROTEIN 1"/>
    <property type="match status" value="1"/>
</dbReference>
<sequence>MGFPFGVIKVDKFEKTFAAFKKYYKPIPLETFGKNPFKTLVSTFLSSRTLDVTTHLAVRKLFDKAPTVRKLSEINIKSLRELIYPVGFYNRKARQLTRLAKIILKEFKGEIPETREELMTLPGVGRKTANLVLNRAFAKPAIAVDTHVHKIVNILGWIKTKTPEETEIALQKILPRKYWRDTNRLLVSIGQQYRGRKLKVFLLKNKLL</sequence>
<organism evidence="8 9">
    <name type="scientific">Candidatus Woesebacteria bacterium GWC1_42_13</name>
    <dbReference type="NCBI Taxonomy" id="1802475"/>
    <lineage>
        <taxon>Bacteria</taxon>
        <taxon>Candidatus Woeseibacteriota</taxon>
    </lineage>
</organism>
<dbReference type="AlphaFoldDB" id="A0A1F7WTI1"/>
<evidence type="ECO:0000256" key="3">
    <source>
        <dbReference type="ARBA" id="ARBA00022801"/>
    </source>
</evidence>
<dbReference type="Pfam" id="PF00730">
    <property type="entry name" value="HhH-GPD"/>
    <property type="match status" value="1"/>
</dbReference>
<dbReference type="EMBL" id="MGFN01000045">
    <property type="protein sequence ID" value="OGM06104.1"/>
    <property type="molecule type" value="Genomic_DNA"/>
</dbReference>
<evidence type="ECO:0000256" key="2">
    <source>
        <dbReference type="ARBA" id="ARBA00022763"/>
    </source>
</evidence>
<dbReference type="SMART" id="SM00478">
    <property type="entry name" value="ENDO3c"/>
    <property type="match status" value="1"/>
</dbReference>
<dbReference type="InterPro" id="IPR003265">
    <property type="entry name" value="HhH-GPD_domain"/>
</dbReference>
<dbReference type="Proteomes" id="UP000177737">
    <property type="component" value="Unassembled WGS sequence"/>
</dbReference>
<comment type="caution">
    <text evidence="8">The sequence shown here is derived from an EMBL/GenBank/DDBJ whole genome shotgun (WGS) entry which is preliminary data.</text>
</comment>
<evidence type="ECO:0000256" key="5">
    <source>
        <dbReference type="ARBA" id="ARBA00023239"/>
    </source>
</evidence>
<evidence type="ECO:0000256" key="1">
    <source>
        <dbReference type="ARBA" id="ARBA00008343"/>
    </source>
</evidence>
<keyword evidence="6" id="KW-0326">Glycosidase</keyword>
<evidence type="ECO:0000313" key="8">
    <source>
        <dbReference type="EMBL" id="OGM06104.1"/>
    </source>
</evidence>
<accession>A0A1F7WTI1</accession>
<name>A0A1F7WTI1_9BACT</name>
<dbReference type="GO" id="GO:0000703">
    <property type="term" value="F:oxidized pyrimidine nucleobase lesion DNA N-glycosylase activity"/>
    <property type="evidence" value="ECO:0007669"/>
    <property type="project" value="TreeGrafter"/>
</dbReference>
<dbReference type="Gene3D" id="1.10.340.30">
    <property type="entry name" value="Hypothetical protein, domain 2"/>
    <property type="match status" value="1"/>
</dbReference>
<dbReference type="InterPro" id="IPR000445">
    <property type="entry name" value="HhH_motif"/>
</dbReference>
<dbReference type="GO" id="GO:0016829">
    <property type="term" value="F:lyase activity"/>
    <property type="evidence" value="ECO:0007669"/>
    <property type="project" value="UniProtKB-KW"/>
</dbReference>
<dbReference type="PROSITE" id="PS01155">
    <property type="entry name" value="ENDONUCLEASE_III_2"/>
    <property type="match status" value="1"/>
</dbReference>
<dbReference type="PIRSF" id="PIRSF001435">
    <property type="entry name" value="Nth"/>
    <property type="match status" value="1"/>
</dbReference>
<keyword evidence="4" id="KW-0234">DNA repair</keyword>
<feature type="domain" description="HhH-GPD" evidence="7">
    <location>
        <begin position="45"/>
        <end position="192"/>
    </location>
</feature>
<dbReference type="PANTHER" id="PTHR43286:SF1">
    <property type="entry name" value="ENDONUCLEASE III-LIKE PROTEIN 1"/>
    <property type="match status" value="1"/>
</dbReference>
<evidence type="ECO:0000313" key="9">
    <source>
        <dbReference type="Proteomes" id="UP000177737"/>
    </source>
</evidence>
<evidence type="ECO:0000256" key="4">
    <source>
        <dbReference type="ARBA" id="ARBA00023204"/>
    </source>
</evidence>
<protein>
    <recommendedName>
        <fullName evidence="7">HhH-GPD domain-containing protein</fullName>
    </recommendedName>
</protein>
<dbReference type="SUPFAM" id="SSF48150">
    <property type="entry name" value="DNA-glycosylase"/>
    <property type="match status" value="1"/>
</dbReference>
<dbReference type="GO" id="GO:0006285">
    <property type="term" value="P:base-excision repair, AP site formation"/>
    <property type="evidence" value="ECO:0007669"/>
    <property type="project" value="TreeGrafter"/>
</dbReference>
<comment type="similarity">
    <text evidence="1">Belongs to the Nth/MutY family.</text>
</comment>
<evidence type="ECO:0000259" key="7">
    <source>
        <dbReference type="SMART" id="SM00478"/>
    </source>
</evidence>
<evidence type="ECO:0000256" key="6">
    <source>
        <dbReference type="ARBA" id="ARBA00023295"/>
    </source>
</evidence>
<dbReference type="GO" id="GO:0003677">
    <property type="term" value="F:DNA binding"/>
    <property type="evidence" value="ECO:0007669"/>
    <property type="project" value="InterPro"/>
</dbReference>
<dbReference type="Pfam" id="PF00633">
    <property type="entry name" value="HHH"/>
    <property type="match status" value="1"/>
</dbReference>